<feature type="domain" description="Glycosyltransferase 2-like" evidence="1">
    <location>
        <begin position="6"/>
        <end position="171"/>
    </location>
</feature>
<proteinExistence type="predicted"/>
<dbReference type="Gene3D" id="3.90.550.10">
    <property type="entry name" value="Spore Coat Polysaccharide Biosynthesis Protein SpsA, Chain A"/>
    <property type="match status" value="1"/>
</dbReference>
<protein>
    <submittedName>
        <fullName evidence="2">Glycosyltransferase</fullName>
    </submittedName>
</protein>
<keyword evidence="3" id="KW-1185">Reference proteome</keyword>
<reference evidence="2 3" key="1">
    <citation type="submission" date="2020-08" db="EMBL/GenBank/DDBJ databases">
        <title>Genome public.</title>
        <authorList>
            <person name="Liu C."/>
            <person name="Sun Q."/>
        </authorList>
    </citation>
    <scope>NUCLEOTIDE SEQUENCE [LARGE SCALE GENOMIC DNA]</scope>
    <source>
        <strain evidence="2 3">BX0805</strain>
    </source>
</reference>
<dbReference type="InterPro" id="IPR001173">
    <property type="entry name" value="Glyco_trans_2-like"/>
</dbReference>
<dbReference type="RefSeq" id="WP_186981500.1">
    <property type="nucleotide sequence ID" value="NZ_JACOQH010000001.1"/>
</dbReference>
<dbReference type="SUPFAM" id="SSF53448">
    <property type="entry name" value="Nucleotide-diphospho-sugar transferases"/>
    <property type="match status" value="1"/>
</dbReference>
<dbReference type="Proteomes" id="UP000621540">
    <property type="component" value="Unassembled WGS sequence"/>
</dbReference>
<dbReference type="InterPro" id="IPR029044">
    <property type="entry name" value="Nucleotide-diphossugar_trans"/>
</dbReference>
<evidence type="ECO:0000313" key="2">
    <source>
        <dbReference type="EMBL" id="MBC5752807.1"/>
    </source>
</evidence>
<dbReference type="EMBL" id="JACOQH010000001">
    <property type="protein sequence ID" value="MBC5752807.1"/>
    <property type="molecule type" value="Genomic_DNA"/>
</dbReference>
<sequence length="274" mass="31724">MEPLVSICIPAYNNAAYIKDTIDSILNQTYKNLELVIVDDKSKDDTVAVIKSIPDERIRLYENEKNLGMSGNWNHCLELCKGEYIKLICADDMLAPDAIEKEARALTEHPDVVMAESDTRLVDLNGKYKGWYRRYRTKGVESGKKIARKGFFSQNYFGAPLANMFRKSVLDEVHGFDTNYYYILDYDLWVRIACLGNVYIIHEPLNFFRVRNDSNTGEVMAGDKTETYVKEHRYLVEKHAKELHMSKVEVELSVLIRRLRNFAGSVYLKLFVHD</sequence>
<comment type="caution">
    <text evidence="2">The sequence shown here is derived from an EMBL/GenBank/DDBJ whole genome shotgun (WGS) entry which is preliminary data.</text>
</comment>
<organism evidence="2 3">
    <name type="scientific">Roseburia yibonii</name>
    <dbReference type="NCBI Taxonomy" id="2763063"/>
    <lineage>
        <taxon>Bacteria</taxon>
        <taxon>Bacillati</taxon>
        <taxon>Bacillota</taxon>
        <taxon>Clostridia</taxon>
        <taxon>Lachnospirales</taxon>
        <taxon>Lachnospiraceae</taxon>
        <taxon>Roseburia</taxon>
    </lineage>
</organism>
<evidence type="ECO:0000259" key="1">
    <source>
        <dbReference type="Pfam" id="PF00535"/>
    </source>
</evidence>
<name>A0ABR7I783_9FIRM</name>
<gene>
    <name evidence="2" type="ORF">H8Z76_01990</name>
</gene>
<accession>A0ABR7I783</accession>
<dbReference type="PANTHER" id="PTHR22916:SF3">
    <property type="entry name" value="UDP-GLCNAC:BETAGAL BETA-1,3-N-ACETYLGLUCOSAMINYLTRANSFERASE-LIKE PROTEIN 1"/>
    <property type="match status" value="1"/>
</dbReference>
<dbReference type="PANTHER" id="PTHR22916">
    <property type="entry name" value="GLYCOSYLTRANSFERASE"/>
    <property type="match status" value="1"/>
</dbReference>
<evidence type="ECO:0000313" key="3">
    <source>
        <dbReference type="Proteomes" id="UP000621540"/>
    </source>
</evidence>
<dbReference type="Pfam" id="PF00535">
    <property type="entry name" value="Glycos_transf_2"/>
    <property type="match status" value="1"/>
</dbReference>